<evidence type="ECO:0000256" key="4">
    <source>
        <dbReference type="ARBA" id="ARBA00023002"/>
    </source>
</evidence>
<comment type="caution">
    <text evidence="6">The sequence shown here is derived from an EMBL/GenBank/DDBJ whole genome shotgun (WGS) entry which is preliminary data.</text>
</comment>
<organism evidence="6 7">
    <name type="scientific">Campylobacter showae CSUNSWCD</name>
    <dbReference type="NCBI Taxonomy" id="1244083"/>
    <lineage>
        <taxon>Bacteria</taxon>
        <taxon>Pseudomonadati</taxon>
        <taxon>Campylobacterota</taxon>
        <taxon>Epsilonproteobacteria</taxon>
        <taxon>Campylobacterales</taxon>
        <taxon>Campylobacteraceae</taxon>
        <taxon>Campylobacter</taxon>
    </lineage>
</organism>
<dbReference type="InterPro" id="IPR023210">
    <property type="entry name" value="NADP_OxRdtase_dom"/>
</dbReference>
<dbReference type="InterPro" id="IPR019546">
    <property type="entry name" value="TAT_signal_bac_arc"/>
</dbReference>
<dbReference type="PRINTS" id="PR00069">
    <property type="entry name" value="ALDKETRDTASE"/>
</dbReference>
<reference evidence="6 7" key="1">
    <citation type="journal article" date="2013" name="Genome Announc.">
        <title>Genome Sequence of Campylobacter showae UNSWCD, Isolated from a Patient with Crohn's Disease.</title>
        <authorList>
            <person name="Tay A.P."/>
            <person name="Kaakoush N.O."/>
            <person name="Deshpande N.P."/>
            <person name="Chen Z."/>
            <person name="Mitchell H."/>
            <person name="Wilkins M.R."/>
        </authorList>
    </citation>
    <scope>NUCLEOTIDE SEQUENCE [LARGE SCALE GENOMIC DNA]</scope>
    <source>
        <strain evidence="6 7">CSUNSWCD</strain>
    </source>
</reference>
<accession>M5ISA1</accession>
<dbReference type="OrthoDB" id="5328358at2"/>
<proteinExistence type="inferred from homology"/>
<dbReference type="PATRIC" id="fig|1244083.3.peg.246"/>
<dbReference type="AlphaFoldDB" id="M5ISA1"/>
<dbReference type="PANTHER" id="PTHR43827">
    <property type="entry name" value="2,5-DIKETO-D-GLUCONIC ACID REDUCTASE"/>
    <property type="match status" value="1"/>
</dbReference>
<keyword evidence="3" id="KW-0521">NADP</keyword>
<dbReference type="RefSeq" id="WP_009492753.1">
    <property type="nucleotide sequence ID" value="NZ_AMZQ01000001.1"/>
</dbReference>
<dbReference type="Pfam" id="PF00248">
    <property type="entry name" value="Aldo_ket_red"/>
    <property type="match status" value="1"/>
</dbReference>
<protein>
    <recommendedName>
        <fullName evidence="5">NADP-dependent oxidoreductase domain-containing protein</fullName>
    </recommendedName>
</protein>
<evidence type="ECO:0000256" key="1">
    <source>
        <dbReference type="ARBA" id="ARBA00007905"/>
    </source>
</evidence>
<evidence type="ECO:0000256" key="3">
    <source>
        <dbReference type="ARBA" id="ARBA00022857"/>
    </source>
</evidence>
<dbReference type="GO" id="GO:0016616">
    <property type="term" value="F:oxidoreductase activity, acting on the CH-OH group of donors, NAD or NADP as acceptor"/>
    <property type="evidence" value="ECO:0007669"/>
    <property type="project" value="UniProtKB-ARBA"/>
</dbReference>
<sequence length="235" mass="24770">MKRRDFMKGAATCAAGLAAGLDLFAQQTSKTSAVNLTDGVDLSGAKNLGERLAAMTPYLTLNNRILMPIIGLSAAKFDDLKDKNALGAALGLGYRLIDTDGGEEAAAAAFEASGLGRGQLFIQSSLGAQNGDESGMIKSFERSLKKLNTDYVDLLLLRAGAGDASSAWGVLQRLYREGLAASIGICDYPGEFGVENLAKIAQGSEVKPAVYQTPSRSYLQRFATRGKVTATMTCK</sequence>
<evidence type="ECO:0000256" key="2">
    <source>
        <dbReference type="ARBA" id="ARBA00022505"/>
    </source>
</evidence>
<name>M5ISA1_9BACT</name>
<dbReference type="SUPFAM" id="SSF51430">
    <property type="entry name" value="NAD(P)-linked oxidoreductase"/>
    <property type="match status" value="1"/>
</dbReference>
<keyword evidence="2" id="KW-0500">Molybdenum</keyword>
<dbReference type="STRING" id="1244083.CSUNSWCD_241"/>
<dbReference type="eggNOG" id="COG0656">
    <property type="taxonomic scope" value="Bacteria"/>
</dbReference>
<dbReference type="InterPro" id="IPR036812">
    <property type="entry name" value="NAD(P)_OxRdtase_dom_sf"/>
</dbReference>
<dbReference type="PANTHER" id="PTHR43827:SF3">
    <property type="entry name" value="NADP-DEPENDENT OXIDOREDUCTASE DOMAIN-CONTAINING PROTEIN"/>
    <property type="match status" value="1"/>
</dbReference>
<gene>
    <name evidence="6" type="ORF">CSUNSWCD_241</name>
</gene>
<evidence type="ECO:0000313" key="6">
    <source>
        <dbReference type="EMBL" id="EKU12301.1"/>
    </source>
</evidence>
<evidence type="ECO:0000313" key="7">
    <source>
        <dbReference type="Proteomes" id="UP000011939"/>
    </source>
</evidence>
<dbReference type="Gene3D" id="3.20.20.100">
    <property type="entry name" value="NADP-dependent oxidoreductase domain"/>
    <property type="match status" value="1"/>
</dbReference>
<dbReference type="Proteomes" id="UP000011939">
    <property type="component" value="Unassembled WGS sequence"/>
</dbReference>
<keyword evidence="4" id="KW-0560">Oxidoreductase</keyword>
<feature type="domain" description="NADP-dependent oxidoreductase" evidence="5">
    <location>
        <begin position="76"/>
        <end position="213"/>
    </location>
</feature>
<evidence type="ECO:0000259" key="5">
    <source>
        <dbReference type="Pfam" id="PF00248"/>
    </source>
</evidence>
<dbReference type="EMBL" id="AMZQ01000001">
    <property type="protein sequence ID" value="EKU12301.1"/>
    <property type="molecule type" value="Genomic_DNA"/>
</dbReference>
<dbReference type="InterPro" id="IPR020471">
    <property type="entry name" value="AKR"/>
</dbReference>
<dbReference type="NCBIfam" id="TIGR01409">
    <property type="entry name" value="TAT_signal_seq"/>
    <property type="match status" value="1"/>
</dbReference>
<comment type="similarity">
    <text evidence="1">Belongs to the aldo/keto reductase family.</text>
</comment>